<dbReference type="EMBL" id="CP018477">
    <property type="protein sequence ID" value="ASV73686.1"/>
    <property type="molecule type" value="Genomic_DNA"/>
</dbReference>
<organism evidence="2 3">
    <name type="scientific">Thermogutta terrifontis</name>
    <dbReference type="NCBI Taxonomy" id="1331910"/>
    <lineage>
        <taxon>Bacteria</taxon>
        <taxon>Pseudomonadati</taxon>
        <taxon>Planctomycetota</taxon>
        <taxon>Planctomycetia</taxon>
        <taxon>Pirellulales</taxon>
        <taxon>Thermoguttaceae</taxon>
        <taxon>Thermogutta</taxon>
    </lineage>
</organism>
<evidence type="ECO:0000313" key="2">
    <source>
        <dbReference type="EMBL" id="ASV73686.1"/>
    </source>
</evidence>
<sequence length="62" mass="6899">MSRQASAEGHLKTVKGFPDRPAGHLKRNFLQPQLCSALAEGNLIPQMEHRHNSLEGLDNTHI</sequence>
<gene>
    <name evidence="2" type="ORF">THTE_1084</name>
</gene>
<name>A0A286RCJ2_9BACT</name>
<evidence type="ECO:0000256" key="1">
    <source>
        <dbReference type="SAM" id="MobiDB-lite"/>
    </source>
</evidence>
<protein>
    <submittedName>
        <fullName evidence="2">Uncharacterized protein</fullName>
    </submittedName>
</protein>
<dbReference type="AlphaFoldDB" id="A0A286RCJ2"/>
<accession>A0A286RCJ2</accession>
<proteinExistence type="predicted"/>
<dbReference type="Proteomes" id="UP000215086">
    <property type="component" value="Chromosome"/>
</dbReference>
<dbReference type="KEGG" id="ttf:THTE_1084"/>
<evidence type="ECO:0000313" key="3">
    <source>
        <dbReference type="Proteomes" id="UP000215086"/>
    </source>
</evidence>
<reference evidence="2 3" key="1">
    <citation type="journal article" name="Front. Microbiol.">
        <title>Sugar Metabolism of the First Thermophilic Planctomycete Thermogutta terrifontis: Comparative Genomic and Transcriptomic Approaches.</title>
        <authorList>
            <person name="Elcheninov A.G."/>
            <person name="Menzel P."/>
            <person name="Gudbergsdottir S.R."/>
            <person name="Slesarev A.I."/>
            <person name="Kadnikov V.V."/>
            <person name="Krogh A."/>
            <person name="Bonch-Osmolovskaya E.A."/>
            <person name="Peng X."/>
            <person name="Kublanov I.V."/>
        </authorList>
    </citation>
    <scope>NUCLEOTIDE SEQUENCE [LARGE SCALE GENOMIC DNA]</scope>
    <source>
        <strain evidence="2 3">R1</strain>
    </source>
</reference>
<feature type="region of interest" description="Disordered" evidence="1">
    <location>
        <begin position="1"/>
        <end position="25"/>
    </location>
</feature>
<keyword evidence="3" id="KW-1185">Reference proteome</keyword>